<organism evidence="2 3">
    <name type="scientific">Dermatophagoides pteronyssinus</name>
    <name type="common">European house dust mite</name>
    <dbReference type="NCBI Taxonomy" id="6956"/>
    <lineage>
        <taxon>Eukaryota</taxon>
        <taxon>Metazoa</taxon>
        <taxon>Ecdysozoa</taxon>
        <taxon>Arthropoda</taxon>
        <taxon>Chelicerata</taxon>
        <taxon>Arachnida</taxon>
        <taxon>Acari</taxon>
        <taxon>Acariformes</taxon>
        <taxon>Sarcoptiformes</taxon>
        <taxon>Astigmata</taxon>
        <taxon>Psoroptidia</taxon>
        <taxon>Analgoidea</taxon>
        <taxon>Pyroglyphidae</taxon>
        <taxon>Dermatophagoidinae</taxon>
        <taxon>Dermatophagoides</taxon>
    </lineage>
</organism>
<evidence type="ECO:0000313" key="3">
    <source>
        <dbReference type="Proteomes" id="UP000887458"/>
    </source>
</evidence>
<reference evidence="2 3" key="2">
    <citation type="journal article" date="2022" name="Mol. Biol. Evol.">
        <title>Comparative Genomics Reveals Insights into the Divergent Evolution of Astigmatic Mites and Household Pest Adaptations.</title>
        <authorList>
            <person name="Xiong Q."/>
            <person name="Wan A.T."/>
            <person name="Liu X."/>
            <person name="Fung C.S."/>
            <person name="Xiao X."/>
            <person name="Malainual N."/>
            <person name="Hou J."/>
            <person name="Wang L."/>
            <person name="Wang M."/>
            <person name="Yang K.Y."/>
            <person name="Cui Y."/>
            <person name="Leung E.L."/>
            <person name="Nong W."/>
            <person name="Shin S.K."/>
            <person name="Au S.W."/>
            <person name="Jeong K.Y."/>
            <person name="Chew F.T."/>
            <person name="Hui J.H."/>
            <person name="Leung T.F."/>
            <person name="Tungtrongchitr A."/>
            <person name="Zhong N."/>
            <person name="Liu Z."/>
            <person name="Tsui S.K."/>
        </authorList>
    </citation>
    <scope>NUCLEOTIDE SEQUENCE [LARGE SCALE GENOMIC DNA]</scope>
    <source>
        <strain evidence="2">Derp</strain>
    </source>
</reference>
<dbReference type="Proteomes" id="UP000887458">
    <property type="component" value="Unassembled WGS sequence"/>
</dbReference>
<keyword evidence="1" id="KW-0472">Membrane</keyword>
<feature type="non-terminal residue" evidence="2">
    <location>
        <position position="80"/>
    </location>
</feature>
<keyword evidence="1" id="KW-0812">Transmembrane</keyword>
<keyword evidence="1" id="KW-1133">Transmembrane helix</keyword>
<comment type="caution">
    <text evidence="2">The sequence shown here is derived from an EMBL/GenBank/DDBJ whole genome shotgun (WGS) entry which is preliminary data.</text>
</comment>
<evidence type="ECO:0000313" key="2">
    <source>
        <dbReference type="EMBL" id="KAH9422890.1"/>
    </source>
</evidence>
<proteinExistence type="predicted"/>
<dbReference type="EMBL" id="NJHN03000035">
    <property type="protein sequence ID" value="KAH9422890.1"/>
    <property type="molecule type" value="Genomic_DNA"/>
</dbReference>
<reference evidence="2 3" key="1">
    <citation type="journal article" date="2018" name="J. Allergy Clin. Immunol.">
        <title>High-quality assembly of Dermatophagoides pteronyssinus genome and transcriptome reveals a wide range of novel allergens.</title>
        <authorList>
            <person name="Liu X.Y."/>
            <person name="Yang K.Y."/>
            <person name="Wang M.Q."/>
            <person name="Kwok J.S."/>
            <person name="Zeng X."/>
            <person name="Yang Z."/>
            <person name="Xiao X.J."/>
            <person name="Lau C.P."/>
            <person name="Li Y."/>
            <person name="Huang Z.M."/>
            <person name="Ba J.G."/>
            <person name="Yim A.K."/>
            <person name="Ouyang C.Y."/>
            <person name="Ngai S.M."/>
            <person name="Chan T.F."/>
            <person name="Leung E.L."/>
            <person name="Liu L."/>
            <person name="Liu Z.G."/>
            <person name="Tsui S.K."/>
        </authorList>
    </citation>
    <scope>NUCLEOTIDE SEQUENCE [LARGE SCALE GENOMIC DNA]</scope>
    <source>
        <strain evidence="2">Derp</strain>
    </source>
</reference>
<protein>
    <submittedName>
        <fullName evidence="2">Uncharacterized protein</fullName>
    </submittedName>
</protein>
<evidence type="ECO:0000256" key="1">
    <source>
        <dbReference type="SAM" id="Phobius"/>
    </source>
</evidence>
<name>A0ABQ8JKH0_DERPT</name>
<gene>
    <name evidence="2" type="ORF">DERP_008153</name>
</gene>
<keyword evidence="3" id="KW-1185">Reference proteome</keyword>
<feature type="transmembrane region" description="Helical" evidence="1">
    <location>
        <begin position="32"/>
        <end position="51"/>
    </location>
</feature>
<sequence length="80" mass="9569">MNESHSFILLVDSGLMIYDCHYDHERLLCYNVWVLMTILTAGLTNLIKTVLRFFSYYKSDILLDHIAMWKTENYSQFNRV</sequence>
<accession>A0ABQ8JKH0</accession>